<evidence type="ECO:0000256" key="5">
    <source>
        <dbReference type="RuleBase" id="RU361279"/>
    </source>
</evidence>
<dbReference type="InterPro" id="IPR037171">
    <property type="entry name" value="NagB/RpiA_transferase-like"/>
</dbReference>
<keyword evidence="3 4" id="KW-0067">ATP-binding</keyword>
<keyword evidence="6" id="KW-0436">Ligase</keyword>
<reference evidence="6" key="1">
    <citation type="submission" date="2019-12" db="EMBL/GenBank/DDBJ databases">
        <title>Clostridiaceae gen. nov. sp. nov., isolated from sediment in Xinjiang, China.</title>
        <authorList>
            <person name="Zhang R."/>
        </authorList>
    </citation>
    <scope>NUCLEOTIDE SEQUENCE</scope>
    <source>
        <strain evidence="6">D2Q-11</strain>
    </source>
</reference>
<feature type="binding site" evidence="4">
    <location>
        <position position="57"/>
    </location>
    <ligand>
        <name>substrate</name>
    </ligand>
</feature>
<comment type="catalytic activity">
    <reaction evidence="5">
        <text>(6S)-5-formyl-5,6,7,8-tetrahydrofolate + ATP = (6R)-5,10-methenyltetrahydrofolate + ADP + phosphate</text>
        <dbReference type="Rhea" id="RHEA:10488"/>
        <dbReference type="ChEBI" id="CHEBI:30616"/>
        <dbReference type="ChEBI" id="CHEBI:43474"/>
        <dbReference type="ChEBI" id="CHEBI:57455"/>
        <dbReference type="ChEBI" id="CHEBI:57457"/>
        <dbReference type="ChEBI" id="CHEBI:456216"/>
        <dbReference type="EC" id="6.3.3.2"/>
    </reaction>
</comment>
<keyword evidence="7" id="KW-1185">Reference proteome</keyword>
<dbReference type="Gene3D" id="3.40.50.10420">
    <property type="entry name" value="NagB/RpiA/CoA transferase-like"/>
    <property type="match status" value="1"/>
</dbReference>
<dbReference type="AlphaFoldDB" id="A0A942UTC4"/>
<feature type="binding site" evidence="4">
    <location>
        <position position="52"/>
    </location>
    <ligand>
        <name>substrate</name>
    </ligand>
</feature>
<evidence type="ECO:0000256" key="3">
    <source>
        <dbReference type="ARBA" id="ARBA00022840"/>
    </source>
</evidence>
<evidence type="ECO:0000256" key="2">
    <source>
        <dbReference type="ARBA" id="ARBA00022741"/>
    </source>
</evidence>
<dbReference type="GO" id="GO:0046872">
    <property type="term" value="F:metal ion binding"/>
    <property type="evidence" value="ECO:0007669"/>
    <property type="project" value="UniProtKB-KW"/>
</dbReference>
<dbReference type="NCBIfam" id="TIGR02727">
    <property type="entry name" value="MTHFS_bact"/>
    <property type="match status" value="1"/>
</dbReference>
<accession>A0A942UTC4</accession>
<comment type="similarity">
    <text evidence="1 5">Belongs to the 5-formyltetrahydrofolate cyclo-ligase family.</text>
</comment>
<dbReference type="PIRSF" id="PIRSF006806">
    <property type="entry name" value="FTHF_cligase"/>
    <property type="match status" value="1"/>
</dbReference>
<dbReference type="Proteomes" id="UP000724672">
    <property type="component" value="Unassembled WGS sequence"/>
</dbReference>
<dbReference type="GO" id="GO:0005524">
    <property type="term" value="F:ATP binding"/>
    <property type="evidence" value="ECO:0007669"/>
    <property type="project" value="UniProtKB-KW"/>
</dbReference>
<feature type="binding site" evidence="4">
    <location>
        <begin position="137"/>
        <end position="145"/>
    </location>
    <ligand>
        <name>ATP</name>
        <dbReference type="ChEBI" id="CHEBI:30616"/>
    </ligand>
</feature>
<dbReference type="GO" id="GO:0035999">
    <property type="term" value="P:tetrahydrofolate interconversion"/>
    <property type="evidence" value="ECO:0007669"/>
    <property type="project" value="TreeGrafter"/>
</dbReference>
<comment type="caution">
    <text evidence="6">The sequence shown here is derived from an EMBL/GenBank/DDBJ whole genome shotgun (WGS) entry which is preliminary data.</text>
</comment>
<dbReference type="GO" id="GO:0009396">
    <property type="term" value="P:folic acid-containing compound biosynthetic process"/>
    <property type="evidence" value="ECO:0007669"/>
    <property type="project" value="TreeGrafter"/>
</dbReference>
<evidence type="ECO:0000256" key="4">
    <source>
        <dbReference type="PIRSR" id="PIRSR006806-1"/>
    </source>
</evidence>
<dbReference type="GO" id="GO:0030272">
    <property type="term" value="F:5-formyltetrahydrofolate cyclo-ligase activity"/>
    <property type="evidence" value="ECO:0007669"/>
    <property type="project" value="UniProtKB-EC"/>
</dbReference>
<evidence type="ECO:0000313" key="7">
    <source>
        <dbReference type="Proteomes" id="UP000724672"/>
    </source>
</evidence>
<keyword evidence="5" id="KW-0460">Magnesium</keyword>
<dbReference type="InterPro" id="IPR002698">
    <property type="entry name" value="FTHF_cligase"/>
</dbReference>
<evidence type="ECO:0000256" key="1">
    <source>
        <dbReference type="ARBA" id="ARBA00010638"/>
    </source>
</evidence>
<protein>
    <recommendedName>
        <fullName evidence="5">5-formyltetrahydrofolate cyclo-ligase</fullName>
        <ecNumber evidence="5">6.3.3.2</ecNumber>
    </recommendedName>
</protein>
<proteinExistence type="inferred from homology"/>
<dbReference type="SUPFAM" id="SSF100950">
    <property type="entry name" value="NagB/RpiA/CoA transferase-like"/>
    <property type="match status" value="1"/>
</dbReference>
<comment type="cofactor">
    <cofactor evidence="5">
        <name>Mg(2+)</name>
        <dbReference type="ChEBI" id="CHEBI:18420"/>
    </cofactor>
</comment>
<keyword evidence="5" id="KW-0479">Metal-binding</keyword>
<dbReference type="EMBL" id="WSFT01000009">
    <property type="protein sequence ID" value="MBS4537055.1"/>
    <property type="molecule type" value="Genomic_DNA"/>
</dbReference>
<gene>
    <name evidence="6" type="ORF">GOQ27_01190</name>
</gene>
<dbReference type="Pfam" id="PF01812">
    <property type="entry name" value="5-FTHF_cyc-lig"/>
    <property type="match status" value="1"/>
</dbReference>
<sequence length="193" mass="22188">MDTNAKEYLRKKVLKKRDQLNRDDVDSLSGNIISYLMRMPQFQKSKAIMVYLSFKNEVDTFKLIELMMEMNKTIIVPYTDKKENVLIPSRLKDLGDSLSKNPYGYLEPKEDALDPIKPKEIDLVIVPGLVFDKLGNRIGYGGGYYDKLLSQTDAFKVAVAYDFQIFPRIIPNKHDIPVDYIVTPTKIIMGVED</sequence>
<feature type="binding site" evidence="4">
    <location>
        <begin position="6"/>
        <end position="10"/>
    </location>
    <ligand>
        <name>ATP</name>
        <dbReference type="ChEBI" id="CHEBI:30616"/>
    </ligand>
</feature>
<evidence type="ECO:0000313" key="6">
    <source>
        <dbReference type="EMBL" id="MBS4537055.1"/>
    </source>
</evidence>
<organism evidence="6 7">
    <name type="scientific">Anaeromonas frigoriresistens</name>
    <dbReference type="NCBI Taxonomy" id="2683708"/>
    <lineage>
        <taxon>Bacteria</taxon>
        <taxon>Bacillati</taxon>
        <taxon>Bacillota</taxon>
        <taxon>Tissierellia</taxon>
        <taxon>Tissierellales</taxon>
        <taxon>Thermohalobacteraceae</taxon>
        <taxon>Anaeromonas</taxon>
    </lineage>
</organism>
<dbReference type="EC" id="6.3.3.2" evidence="5"/>
<dbReference type="RefSeq" id="WP_203364985.1">
    <property type="nucleotide sequence ID" value="NZ_WSFT01000009.1"/>
</dbReference>
<dbReference type="InterPro" id="IPR024185">
    <property type="entry name" value="FTHF_cligase-like_sf"/>
</dbReference>
<dbReference type="PANTHER" id="PTHR23407">
    <property type="entry name" value="ATPASE INHIBITOR/5-FORMYLTETRAHYDROFOLATE CYCLO-LIGASE"/>
    <property type="match status" value="1"/>
</dbReference>
<dbReference type="PANTHER" id="PTHR23407:SF1">
    <property type="entry name" value="5-FORMYLTETRAHYDROFOLATE CYCLO-LIGASE"/>
    <property type="match status" value="1"/>
</dbReference>
<keyword evidence="2 4" id="KW-0547">Nucleotide-binding</keyword>
<name>A0A942UTC4_9FIRM</name>